<feature type="binding site" evidence="6">
    <location>
        <position position="77"/>
    </location>
    <ligand>
        <name>molybdate</name>
        <dbReference type="ChEBI" id="CHEBI:36264"/>
    </ligand>
</feature>
<dbReference type="InterPro" id="IPR044084">
    <property type="entry name" value="AvModA-like_subst-bd"/>
</dbReference>
<evidence type="ECO:0000256" key="4">
    <source>
        <dbReference type="ARBA" id="ARBA00022729"/>
    </source>
</evidence>
<dbReference type="InterPro" id="IPR050682">
    <property type="entry name" value="ModA/WtpA"/>
</dbReference>
<evidence type="ECO:0000256" key="2">
    <source>
        <dbReference type="ARBA" id="ARBA00022505"/>
    </source>
</evidence>
<keyword evidence="9" id="KW-1185">Reference proteome</keyword>
<evidence type="ECO:0000256" key="3">
    <source>
        <dbReference type="ARBA" id="ARBA00022723"/>
    </source>
</evidence>
<dbReference type="GO" id="GO:0015689">
    <property type="term" value="P:molybdate ion transport"/>
    <property type="evidence" value="ECO:0007669"/>
    <property type="project" value="InterPro"/>
</dbReference>
<protein>
    <submittedName>
        <fullName evidence="8">Molybdate ABC transporter substrate-binding protein</fullName>
    </submittedName>
</protein>
<dbReference type="AlphaFoldDB" id="A0A5C8KQ18"/>
<evidence type="ECO:0000313" key="8">
    <source>
        <dbReference type="EMBL" id="TXK62347.1"/>
    </source>
</evidence>
<dbReference type="Gene3D" id="3.40.190.10">
    <property type="entry name" value="Periplasmic binding protein-like II"/>
    <property type="match status" value="2"/>
</dbReference>
<reference evidence="8 9" key="1">
    <citation type="submission" date="2019-08" db="EMBL/GenBank/DDBJ databases">
        <authorList>
            <person name="Karlyshev A.V."/>
        </authorList>
    </citation>
    <scope>NUCLEOTIDE SEQUENCE [LARGE SCALE GENOMIC DNA]</scope>
    <source>
        <strain evidence="8 9">Alg18-2.2</strain>
    </source>
</reference>
<evidence type="ECO:0000256" key="5">
    <source>
        <dbReference type="ARBA" id="ARBA00062515"/>
    </source>
</evidence>
<dbReference type="Pfam" id="PF13531">
    <property type="entry name" value="SBP_bac_11"/>
    <property type="match status" value="1"/>
</dbReference>
<evidence type="ECO:0000313" key="9">
    <source>
        <dbReference type="Proteomes" id="UP000321248"/>
    </source>
</evidence>
<evidence type="ECO:0000256" key="7">
    <source>
        <dbReference type="SAM" id="SignalP"/>
    </source>
</evidence>
<dbReference type="InterPro" id="IPR005950">
    <property type="entry name" value="ModA"/>
</dbReference>
<proteinExistence type="inferred from homology"/>
<evidence type="ECO:0000256" key="1">
    <source>
        <dbReference type="ARBA" id="ARBA00009175"/>
    </source>
</evidence>
<keyword evidence="2 6" id="KW-0500">Molybdenum</keyword>
<dbReference type="OrthoDB" id="9785015at2"/>
<dbReference type="PANTHER" id="PTHR30632">
    <property type="entry name" value="MOLYBDATE-BINDING PERIPLASMIC PROTEIN"/>
    <property type="match status" value="1"/>
</dbReference>
<dbReference type="PANTHER" id="PTHR30632:SF14">
    <property type="entry name" value="TUNGSTATE_MOLYBDATE_CHROMATE-BINDING PROTEIN MODA"/>
    <property type="match status" value="1"/>
</dbReference>
<dbReference type="Proteomes" id="UP000321248">
    <property type="component" value="Unassembled WGS sequence"/>
</dbReference>
<accession>A0A5C8KQ18</accession>
<gene>
    <name evidence="8" type="primary">modA</name>
    <name evidence="8" type="ORF">FU658_08955</name>
</gene>
<sequence length="275" mass="29299">MPSSPRTRQRGHIAMHRAHRFAALLVVASILAPAPLQAARDVPVVAAASDLQFALEVVAEAFTAETGQQVRLSFGSTGNLARQIRAGAPFEVFLSADEQFVLDLHRDGHTLDAGRLYAVGRLVIVRSGDSKLIADGSLADLAEALADGRVSRFAIANPEHAPYGMRAREALQQAGLWEAIQPRLVLGENVSQAAQFAVSGNADGGLVAWSLTFAPGFMDRADVALVPESMHAPLRQRMVRVKHAGAVADAFYEFVAGAAARDILARYGFVVPGDE</sequence>
<dbReference type="NCBIfam" id="TIGR01256">
    <property type="entry name" value="modA"/>
    <property type="match status" value="1"/>
</dbReference>
<comment type="subunit">
    <text evidence="5">The complex is composed of two ATP-binding proteins (ModC), two transmembrane proteins (ModB) and a solute-binding protein (ModA).</text>
</comment>
<dbReference type="GO" id="GO:1901359">
    <property type="term" value="F:tungstate binding"/>
    <property type="evidence" value="ECO:0007669"/>
    <property type="project" value="UniProtKB-ARBA"/>
</dbReference>
<dbReference type="SUPFAM" id="SSF53850">
    <property type="entry name" value="Periplasmic binding protein-like II"/>
    <property type="match status" value="1"/>
</dbReference>
<dbReference type="FunFam" id="3.40.190.10:FF:000035">
    <property type="entry name" value="Molybdate ABC transporter substrate-binding protein"/>
    <property type="match status" value="1"/>
</dbReference>
<dbReference type="CDD" id="cd13539">
    <property type="entry name" value="PBP2_AvModA"/>
    <property type="match status" value="1"/>
</dbReference>
<dbReference type="GO" id="GO:0046872">
    <property type="term" value="F:metal ion binding"/>
    <property type="evidence" value="ECO:0007669"/>
    <property type="project" value="UniProtKB-KW"/>
</dbReference>
<feature type="signal peptide" evidence="7">
    <location>
        <begin position="1"/>
        <end position="38"/>
    </location>
</feature>
<dbReference type="PIRSF" id="PIRSF004846">
    <property type="entry name" value="ModA"/>
    <property type="match status" value="1"/>
</dbReference>
<dbReference type="GO" id="GO:0030973">
    <property type="term" value="F:molybdate ion binding"/>
    <property type="evidence" value="ECO:0007669"/>
    <property type="project" value="InterPro"/>
</dbReference>
<keyword evidence="3 6" id="KW-0479">Metal-binding</keyword>
<organism evidence="8 9">
    <name type="scientific">Alkalisalibacterium limincola</name>
    <dbReference type="NCBI Taxonomy" id="2699169"/>
    <lineage>
        <taxon>Bacteria</taxon>
        <taxon>Pseudomonadati</taxon>
        <taxon>Pseudomonadota</taxon>
        <taxon>Gammaproteobacteria</taxon>
        <taxon>Lysobacterales</taxon>
        <taxon>Lysobacteraceae</taxon>
        <taxon>Alkalisalibacterium</taxon>
    </lineage>
</organism>
<name>A0A5C8KQ18_9GAMM</name>
<feature type="chain" id="PRO_5023142238" evidence="7">
    <location>
        <begin position="39"/>
        <end position="275"/>
    </location>
</feature>
<dbReference type="EMBL" id="VRTS01000005">
    <property type="protein sequence ID" value="TXK62347.1"/>
    <property type="molecule type" value="Genomic_DNA"/>
</dbReference>
<feature type="binding site" evidence="6">
    <location>
        <position position="190"/>
    </location>
    <ligand>
        <name>molybdate</name>
        <dbReference type="ChEBI" id="CHEBI:36264"/>
    </ligand>
</feature>
<comment type="similarity">
    <text evidence="1">Belongs to the bacterial solute-binding protein ModA family.</text>
</comment>
<comment type="caution">
    <text evidence="8">The sequence shown here is derived from an EMBL/GenBank/DDBJ whole genome shotgun (WGS) entry which is preliminary data.</text>
</comment>
<evidence type="ECO:0000256" key="6">
    <source>
        <dbReference type="PIRSR" id="PIRSR004846-1"/>
    </source>
</evidence>
<keyword evidence="4 7" id="KW-0732">Signal</keyword>